<dbReference type="EMBL" id="GAIX01009495">
    <property type="protein sequence ID" value="JAA83065.1"/>
    <property type="molecule type" value="Transcribed_RNA"/>
</dbReference>
<reference evidence="1" key="1">
    <citation type="journal article" date="2013" name="BMC Genomics">
        <title>Unscrambling butterfly oogenesis.</title>
        <authorList>
            <person name="Carter J.M."/>
            <person name="Baker S.C."/>
            <person name="Pink R."/>
            <person name="Carter D.R."/>
            <person name="Collins A."/>
            <person name="Tomlin J."/>
            <person name="Gibbs M."/>
            <person name="Breuker C.J."/>
        </authorList>
    </citation>
    <scope>NUCLEOTIDE SEQUENCE</scope>
    <source>
        <tissue evidence="1">Ovary</tissue>
    </source>
</reference>
<feature type="non-terminal residue" evidence="1">
    <location>
        <position position="87"/>
    </location>
</feature>
<proteinExistence type="predicted"/>
<accession>S4P8G4</accession>
<sequence>RPLRKCYTQYRLGVRGVFTQNPVLFTLEAIAKRVLGMGYVGSSDDISASDCSSSSEIFLIAVNPSAALSLVVTQATGDGMEAGRAAA</sequence>
<dbReference type="AlphaFoldDB" id="S4P8G4"/>
<protein>
    <submittedName>
        <fullName evidence="1">Uncharacterized protein</fullName>
    </submittedName>
</protein>
<evidence type="ECO:0000313" key="1">
    <source>
        <dbReference type="EMBL" id="JAA83065.1"/>
    </source>
</evidence>
<reference evidence="1" key="2">
    <citation type="submission" date="2013-05" db="EMBL/GenBank/DDBJ databases">
        <authorList>
            <person name="Carter J.-M."/>
            <person name="Baker S.C."/>
            <person name="Pink R."/>
            <person name="Carter D.R.F."/>
            <person name="Collins A."/>
            <person name="Tomlin J."/>
            <person name="Gibbs M."/>
            <person name="Breuker C.J."/>
        </authorList>
    </citation>
    <scope>NUCLEOTIDE SEQUENCE</scope>
    <source>
        <tissue evidence="1">Ovary</tissue>
    </source>
</reference>
<name>S4P8G4_9NEOP</name>
<organism evidence="1">
    <name type="scientific">Pararge aegeria</name>
    <name type="common">speckled wood butterfly</name>
    <dbReference type="NCBI Taxonomy" id="116150"/>
    <lineage>
        <taxon>Eukaryota</taxon>
        <taxon>Metazoa</taxon>
        <taxon>Ecdysozoa</taxon>
        <taxon>Arthropoda</taxon>
        <taxon>Hexapoda</taxon>
        <taxon>Insecta</taxon>
        <taxon>Pterygota</taxon>
        <taxon>Neoptera</taxon>
        <taxon>Endopterygota</taxon>
        <taxon>Lepidoptera</taxon>
        <taxon>Glossata</taxon>
        <taxon>Ditrysia</taxon>
        <taxon>Papilionoidea</taxon>
        <taxon>Nymphalidae</taxon>
        <taxon>Satyrinae</taxon>
        <taxon>Satyrini</taxon>
        <taxon>Parargina</taxon>
        <taxon>Pararge</taxon>
    </lineage>
</organism>
<feature type="non-terminal residue" evidence="1">
    <location>
        <position position="1"/>
    </location>
</feature>